<reference evidence="3 4" key="1">
    <citation type="journal article" date="2009" name="Stand. Genomic Sci.">
        <title>Complete genome sequence of Desulfotomaculum acetoxidans type strain (5575).</title>
        <authorList>
            <person name="Spring S."/>
            <person name="Lapidus A."/>
            <person name="Schroder M."/>
            <person name="Gleim D."/>
            <person name="Sims D."/>
            <person name="Meincke L."/>
            <person name="Glavina Del Rio T."/>
            <person name="Tice H."/>
            <person name="Copeland A."/>
            <person name="Cheng J.F."/>
            <person name="Lucas S."/>
            <person name="Chen F."/>
            <person name="Nolan M."/>
            <person name="Bruce D."/>
            <person name="Goodwin L."/>
            <person name="Pitluck S."/>
            <person name="Ivanova N."/>
            <person name="Mavromatis K."/>
            <person name="Mikhailova N."/>
            <person name="Pati A."/>
            <person name="Chen A."/>
            <person name="Palaniappan K."/>
            <person name="Land M."/>
            <person name="Hauser L."/>
            <person name="Chang Y.J."/>
            <person name="Jeffries C.D."/>
            <person name="Chain P."/>
            <person name="Saunders E."/>
            <person name="Brettin T."/>
            <person name="Detter J.C."/>
            <person name="Goker M."/>
            <person name="Bristow J."/>
            <person name="Eisen J.A."/>
            <person name="Markowitz V."/>
            <person name="Hugenholtz P."/>
            <person name="Kyrpides N.C."/>
            <person name="Klenk H.P."/>
            <person name="Han C."/>
        </authorList>
    </citation>
    <scope>NUCLEOTIDE SEQUENCE [LARGE SCALE GENOMIC DNA]</scope>
    <source>
        <strain evidence="4">ATCC 49208 / DSM 771 / VKM B-1644</strain>
    </source>
</reference>
<dbReference type="AlphaFoldDB" id="C8W6T1"/>
<keyword evidence="1" id="KW-0472">Membrane</keyword>
<dbReference type="STRING" id="485916.Dtox_3471"/>
<dbReference type="HOGENOM" id="CLU_013716_3_0_9"/>
<dbReference type="InterPro" id="IPR052173">
    <property type="entry name" value="Beta-lactam_resp_regulator"/>
</dbReference>
<organism evidence="3 4">
    <name type="scientific">Desulfofarcimen acetoxidans (strain ATCC 49208 / DSM 771 / KCTC 5769 / VKM B-1644 / 5575)</name>
    <name type="common">Desulfotomaculum acetoxidans</name>
    <dbReference type="NCBI Taxonomy" id="485916"/>
    <lineage>
        <taxon>Bacteria</taxon>
        <taxon>Bacillati</taxon>
        <taxon>Bacillota</taxon>
        <taxon>Clostridia</taxon>
        <taxon>Eubacteriales</taxon>
        <taxon>Peptococcaceae</taxon>
        <taxon>Desulfofarcimen</taxon>
    </lineage>
</organism>
<dbReference type="PANTHER" id="PTHR34978:SF3">
    <property type="entry name" value="SLR0241 PROTEIN"/>
    <property type="match status" value="1"/>
</dbReference>
<sequence length="322" mass="35900">MEKIFLSVLNMSLTGTFVIVAITLARLPLKKAPKIISYALWAVAGFRLVFPFSIQSVFSLLPFKAAPIPQDIGMQAIPRINSGIKIVDNAVSAILPAAAPASSVNPLQIWLTIGSYIWLFGIAIMLIYSFVSIVLLKHKLRGTEFIEGNIYEADNLRTPFVIGLFRSKIYIPAGLSDKERRYIVLHEQTHIRRHDHAVKMLAYFVLCLHWFNPLVWIAFILMGADMEMSCDERVMKELGEDIKNAYSLSLVRVAAGHKILNGSPLAFGEGGMKERVKNVLNFKKHSRVIVIAAQGSKTSLPLTCLICSTKPTRRITTVYATK</sequence>
<gene>
    <name evidence="3" type="ordered locus">Dtox_3471</name>
</gene>
<keyword evidence="4" id="KW-1185">Reference proteome</keyword>
<dbReference type="InterPro" id="IPR008756">
    <property type="entry name" value="Peptidase_M56"/>
</dbReference>
<dbReference type="eggNOG" id="COG4219">
    <property type="taxonomic scope" value="Bacteria"/>
</dbReference>
<evidence type="ECO:0000313" key="4">
    <source>
        <dbReference type="Proteomes" id="UP000002217"/>
    </source>
</evidence>
<dbReference type="OrthoDB" id="9804799at2"/>
<feature type="domain" description="Peptidase M56" evidence="2">
    <location>
        <begin position="7"/>
        <end position="278"/>
    </location>
</feature>
<evidence type="ECO:0000313" key="3">
    <source>
        <dbReference type="EMBL" id="ACV64190.1"/>
    </source>
</evidence>
<evidence type="ECO:0000259" key="2">
    <source>
        <dbReference type="Pfam" id="PF05569"/>
    </source>
</evidence>
<dbReference type="EMBL" id="CP001720">
    <property type="protein sequence ID" value="ACV64190.1"/>
    <property type="molecule type" value="Genomic_DNA"/>
</dbReference>
<feature type="transmembrane region" description="Helical" evidence="1">
    <location>
        <begin position="201"/>
        <end position="224"/>
    </location>
</feature>
<accession>C8W6T1</accession>
<name>C8W6T1_DESAS</name>
<proteinExistence type="predicted"/>
<keyword evidence="1" id="KW-1133">Transmembrane helix</keyword>
<feature type="transmembrane region" description="Helical" evidence="1">
    <location>
        <begin position="6"/>
        <end position="27"/>
    </location>
</feature>
<dbReference type="Proteomes" id="UP000002217">
    <property type="component" value="Chromosome"/>
</dbReference>
<dbReference type="RefSeq" id="WP_015758880.1">
    <property type="nucleotide sequence ID" value="NC_013216.1"/>
</dbReference>
<feature type="transmembrane region" description="Helical" evidence="1">
    <location>
        <begin position="39"/>
        <end position="61"/>
    </location>
</feature>
<keyword evidence="1" id="KW-0812">Transmembrane</keyword>
<evidence type="ECO:0000256" key="1">
    <source>
        <dbReference type="SAM" id="Phobius"/>
    </source>
</evidence>
<dbReference type="KEGG" id="dae:Dtox_3471"/>
<protein>
    <submittedName>
        <fullName evidence="3">Peptidase M56 BlaR1</fullName>
    </submittedName>
</protein>
<dbReference type="PANTHER" id="PTHR34978">
    <property type="entry name" value="POSSIBLE SENSOR-TRANSDUCER PROTEIN BLAR"/>
    <property type="match status" value="1"/>
</dbReference>
<feature type="transmembrane region" description="Helical" evidence="1">
    <location>
        <begin position="116"/>
        <end position="136"/>
    </location>
</feature>
<dbReference type="Pfam" id="PF05569">
    <property type="entry name" value="Peptidase_M56"/>
    <property type="match status" value="1"/>
</dbReference>
<dbReference type="CDD" id="cd07341">
    <property type="entry name" value="M56_BlaR1_MecR1_like"/>
    <property type="match status" value="1"/>
</dbReference>